<name>A0A841L2S1_9FIRM</name>
<dbReference type="Pfam" id="PF00557">
    <property type="entry name" value="Peptidase_M24"/>
    <property type="match status" value="1"/>
</dbReference>
<keyword evidence="3" id="KW-0378">Hydrolase</keyword>
<gene>
    <name evidence="3" type="ORF">HNQ80_003573</name>
</gene>
<sequence length="366" mass="41475">MLNEKYIVKLAGIMEMEKMDAVYIAPSEELEFLMGFSPHMDERFQGLFVTKEKNLFYIVPKLNEEEIQDILKNHGKIYAWRDGEGFLRAVQKAFEDHDLIHKTIGVNGAARAISMLDIHERMSVIFKNGKGILEELRIIKTEEEGDRLREAAKLADKVFEELVHFIRPGMQEKDIKVRIEELFMKMGADGLSFEPIVASGPNSSKPHYNRDTRYIEEKDIIILDFGCKYRGFCSDLSRTVFIGGISEEEKKIYDIIYQSNEAGEKAAKRGVPAEKVDQAAREIIEKAGYGENFLNRLGHGIGYGVHEAPDIKEGNGRSLEKGMAFSIEPGIYLPGKFGIRIEDIVYMGENGAEVLNKASKEIIVIK</sequence>
<dbReference type="InterPro" id="IPR000587">
    <property type="entry name" value="Creatinase_N"/>
</dbReference>
<dbReference type="Gene3D" id="3.90.230.10">
    <property type="entry name" value="Creatinase/methionine aminopeptidase superfamily"/>
    <property type="match status" value="1"/>
</dbReference>
<dbReference type="PANTHER" id="PTHR46112">
    <property type="entry name" value="AMINOPEPTIDASE"/>
    <property type="match status" value="1"/>
</dbReference>
<dbReference type="SUPFAM" id="SSF55920">
    <property type="entry name" value="Creatinase/aminopeptidase"/>
    <property type="match status" value="1"/>
</dbReference>
<dbReference type="PANTHER" id="PTHR46112:SF2">
    <property type="entry name" value="XAA-PRO AMINOPEPTIDASE P-RELATED"/>
    <property type="match status" value="1"/>
</dbReference>
<evidence type="ECO:0000313" key="4">
    <source>
        <dbReference type="Proteomes" id="UP000579281"/>
    </source>
</evidence>
<dbReference type="Pfam" id="PF01321">
    <property type="entry name" value="Creatinase_N"/>
    <property type="match status" value="1"/>
</dbReference>
<comment type="caution">
    <text evidence="3">The sequence shown here is derived from an EMBL/GenBank/DDBJ whole genome shotgun (WGS) entry which is preliminary data.</text>
</comment>
<dbReference type="GO" id="GO:0004177">
    <property type="term" value="F:aminopeptidase activity"/>
    <property type="evidence" value="ECO:0007669"/>
    <property type="project" value="UniProtKB-KW"/>
</dbReference>
<evidence type="ECO:0000259" key="2">
    <source>
        <dbReference type="Pfam" id="PF01321"/>
    </source>
</evidence>
<dbReference type="Gene3D" id="3.40.350.10">
    <property type="entry name" value="Creatinase/prolidase N-terminal domain"/>
    <property type="match status" value="1"/>
</dbReference>
<dbReference type="InterPro" id="IPR050659">
    <property type="entry name" value="Peptidase_M24B"/>
</dbReference>
<dbReference type="InterPro" id="IPR000994">
    <property type="entry name" value="Pept_M24"/>
</dbReference>
<dbReference type="CDD" id="cd01092">
    <property type="entry name" value="APP-like"/>
    <property type="match status" value="1"/>
</dbReference>
<dbReference type="Proteomes" id="UP000579281">
    <property type="component" value="Unassembled WGS sequence"/>
</dbReference>
<dbReference type="InterPro" id="IPR036005">
    <property type="entry name" value="Creatinase/aminopeptidase-like"/>
</dbReference>
<dbReference type="InterPro" id="IPR029149">
    <property type="entry name" value="Creatin/AminoP/Spt16_N"/>
</dbReference>
<dbReference type="EMBL" id="JACHEN010000024">
    <property type="protein sequence ID" value="MBB6217452.1"/>
    <property type="molecule type" value="Genomic_DNA"/>
</dbReference>
<evidence type="ECO:0000259" key="1">
    <source>
        <dbReference type="Pfam" id="PF00557"/>
    </source>
</evidence>
<reference evidence="3 4" key="1">
    <citation type="submission" date="2020-08" db="EMBL/GenBank/DDBJ databases">
        <title>Genomic Encyclopedia of Type Strains, Phase IV (KMG-IV): sequencing the most valuable type-strain genomes for metagenomic binning, comparative biology and taxonomic classification.</title>
        <authorList>
            <person name="Goeker M."/>
        </authorList>
    </citation>
    <scope>NUCLEOTIDE SEQUENCE [LARGE SCALE GENOMIC DNA]</scope>
    <source>
        <strain evidence="3 4">DSM 103526</strain>
    </source>
</reference>
<organism evidence="3 4">
    <name type="scientific">Anaerosolibacter carboniphilus</name>
    <dbReference type="NCBI Taxonomy" id="1417629"/>
    <lineage>
        <taxon>Bacteria</taxon>
        <taxon>Bacillati</taxon>
        <taxon>Bacillota</taxon>
        <taxon>Clostridia</taxon>
        <taxon>Peptostreptococcales</taxon>
        <taxon>Thermotaleaceae</taxon>
        <taxon>Anaerosolibacter</taxon>
    </lineage>
</organism>
<keyword evidence="3" id="KW-0031">Aminopeptidase</keyword>
<dbReference type="AlphaFoldDB" id="A0A841L2S1"/>
<keyword evidence="3" id="KW-0645">Protease</keyword>
<dbReference type="RefSeq" id="WP_184311953.1">
    <property type="nucleotide sequence ID" value="NZ_JACHEN010000024.1"/>
</dbReference>
<protein>
    <submittedName>
        <fullName evidence="3">Xaa-Pro aminopeptidase</fullName>
    </submittedName>
</protein>
<proteinExistence type="predicted"/>
<evidence type="ECO:0000313" key="3">
    <source>
        <dbReference type="EMBL" id="MBB6217452.1"/>
    </source>
</evidence>
<feature type="domain" description="Creatinase N-terminal" evidence="2">
    <location>
        <begin position="9"/>
        <end position="139"/>
    </location>
</feature>
<accession>A0A841L2S1</accession>
<keyword evidence="4" id="KW-1185">Reference proteome</keyword>
<dbReference type="SUPFAM" id="SSF53092">
    <property type="entry name" value="Creatinase/prolidase N-terminal domain"/>
    <property type="match status" value="1"/>
</dbReference>
<feature type="domain" description="Peptidase M24" evidence="1">
    <location>
        <begin position="147"/>
        <end position="347"/>
    </location>
</feature>